<feature type="signal peptide" evidence="1">
    <location>
        <begin position="1"/>
        <end position="25"/>
    </location>
</feature>
<evidence type="ECO:0000256" key="1">
    <source>
        <dbReference type="SAM" id="SignalP"/>
    </source>
</evidence>
<organism evidence="3 4">
    <name type="scientific">Micromonospora coxensis</name>
    <dbReference type="NCBI Taxonomy" id="356852"/>
    <lineage>
        <taxon>Bacteria</taxon>
        <taxon>Bacillati</taxon>
        <taxon>Actinomycetota</taxon>
        <taxon>Actinomycetes</taxon>
        <taxon>Micromonosporales</taxon>
        <taxon>Micromonosporaceae</taxon>
        <taxon>Micromonospora</taxon>
    </lineage>
</organism>
<dbReference type="InterPro" id="IPR038765">
    <property type="entry name" value="Papain-like_cys_pep_sf"/>
</dbReference>
<feature type="domain" description="Peptidase C51" evidence="2">
    <location>
        <begin position="113"/>
        <end position="252"/>
    </location>
</feature>
<gene>
    <name evidence="3" type="ORF">GA0070614_0110</name>
</gene>
<evidence type="ECO:0000313" key="3">
    <source>
        <dbReference type="EMBL" id="SCG34869.1"/>
    </source>
</evidence>
<dbReference type="RefSeq" id="WP_088974135.1">
    <property type="nucleotide sequence ID" value="NZ_LT607753.1"/>
</dbReference>
<name>A0A1C5GM67_9ACTN</name>
<evidence type="ECO:0000313" key="4">
    <source>
        <dbReference type="Proteomes" id="UP000198215"/>
    </source>
</evidence>
<dbReference type="EMBL" id="LT607753">
    <property type="protein sequence ID" value="SCG34869.1"/>
    <property type="molecule type" value="Genomic_DNA"/>
</dbReference>
<dbReference type="AlphaFoldDB" id="A0A1C5GM67"/>
<dbReference type="PROSITE" id="PS50911">
    <property type="entry name" value="CHAP"/>
    <property type="match status" value="1"/>
</dbReference>
<protein>
    <submittedName>
        <fullName evidence="3">Surface antigen</fullName>
    </submittedName>
</protein>
<evidence type="ECO:0000259" key="2">
    <source>
        <dbReference type="PROSITE" id="PS50911"/>
    </source>
</evidence>
<dbReference type="Proteomes" id="UP000198215">
    <property type="component" value="Chromosome I"/>
</dbReference>
<reference evidence="4" key="1">
    <citation type="submission" date="2016-06" db="EMBL/GenBank/DDBJ databases">
        <authorList>
            <person name="Varghese N."/>
            <person name="Submissions Spin"/>
        </authorList>
    </citation>
    <scope>NUCLEOTIDE SEQUENCE [LARGE SCALE GENOMIC DNA]</scope>
    <source>
        <strain evidence="4">DSM 45161</strain>
    </source>
</reference>
<proteinExistence type="predicted"/>
<feature type="chain" id="PRO_5008716809" evidence="1">
    <location>
        <begin position="26"/>
        <end position="254"/>
    </location>
</feature>
<keyword evidence="4" id="KW-1185">Reference proteome</keyword>
<sequence length="254" mass="26919">MTRLLAAVAAATLGLLTLTAAPATAATTARIDTGGGAANLRYGPGTMYHVTGTAANGSTVTVVCTTRSQTVNGPYGSSTIWNKLSNGSWVADAITYTGVSHPVEGECPATGRRPTGDDYPYRGNPNIVDRWAMYSGQCTSFVAWRMEQLQGYFHNNGWRNGIAGHWGNAHEWNDNAVRLGYRVDRTPRVGAIAQFEPYAGGASSLGHVAYIAGVSADGTTVTLQEYNWATPLGWGTRTVPMSQISNVIHYAAGT</sequence>
<dbReference type="Pfam" id="PF05257">
    <property type="entry name" value="CHAP"/>
    <property type="match status" value="1"/>
</dbReference>
<dbReference type="OrthoDB" id="2677885at2"/>
<accession>A0A1C5GM67</accession>
<dbReference type="Gene3D" id="3.90.1720.10">
    <property type="entry name" value="endopeptidase domain like (from Nostoc punctiforme)"/>
    <property type="match status" value="1"/>
</dbReference>
<dbReference type="InterPro" id="IPR007921">
    <property type="entry name" value="CHAP_dom"/>
</dbReference>
<dbReference type="SUPFAM" id="SSF54001">
    <property type="entry name" value="Cysteine proteinases"/>
    <property type="match status" value="1"/>
</dbReference>
<keyword evidence="1" id="KW-0732">Signal</keyword>